<feature type="transmembrane region" description="Helical" evidence="1">
    <location>
        <begin position="32"/>
        <end position="54"/>
    </location>
</feature>
<proteinExistence type="predicted"/>
<dbReference type="Proteomes" id="UP000298438">
    <property type="component" value="Unassembled WGS sequence"/>
</dbReference>
<accession>A0A4Y9S5U4</accession>
<name>A0A4Y9S5U4_9BURK</name>
<reference evidence="2 3" key="1">
    <citation type="submission" date="2019-03" db="EMBL/GenBank/DDBJ databases">
        <title>Draft Genome Sequence of Massilia arenosa sp. nov., a Novel Massilia Species Isolated from a Sandy-loam Maize Soil.</title>
        <authorList>
            <person name="Raths R."/>
            <person name="Peta V."/>
            <person name="Bucking H."/>
        </authorList>
    </citation>
    <scope>NUCLEOTIDE SEQUENCE [LARGE SCALE GENOMIC DNA]</scope>
    <source>
        <strain evidence="2 3">MC02</strain>
    </source>
</reference>
<protein>
    <submittedName>
        <fullName evidence="2">Uncharacterized protein</fullName>
    </submittedName>
</protein>
<keyword evidence="3" id="KW-1185">Reference proteome</keyword>
<gene>
    <name evidence="2" type="ORF">E4L96_18705</name>
</gene>
<dbReference type="OrthoDB" id="8707964at2"/>
<evidence type="ECO:0000313" key="3">
    <source>
        <dbReference type="Proteomes" id="UP000298438"/>
    </source>
</evidence>
<dbReference type="AlphaFoldDB" id="A0A4Y9S5U4"/>
<dbReference type="EMBL" id="SPVF01000238">
    <property type="protein sequence ID" value="TFW14868.1"/>
    <property type="molecule type" value="Genomic_DNA"/>
</dbReference>
<sequence length="101" mass="11825">MSDTKEHGMMKAYGGSLPNEENLYDTTRVNQVAWTLVVILMGVVFWLCFALVHAENERFAMEKSMCKDPAFPTQVDTRCLPTVHSRDHWWEHLWYAVRHVI</sequence>
<evidence type="ECO:0000256" key="1">
    <source>
        <dbReference type="SAM" id="Phobius"/>
    </source>
</evidence>
<keyword evidence="1" id="KW-1133">Transmembrane helix</keyword>
<evidence type="ECO:0000313" key="2">
    <source>
        <dbReference type="EMBL" id="TFW14868.1"/>
    </source>
</evidence>
<comment type="caution">
    <text evidence="2">The sequence shown here is derived from an EMBL/GenBank/DDBJ whole genome shotgun (WGS) entry which is preliminary data.</text>
</comment>
<organism evidence="2 3">
    <name type="scientific">Zemynaea arenosa</name>
    <dbReference type="NCBI Taxonomy" id="2561931"/>
    <lineage>
        <taxon>Bacteria</taxon>
        <taxon>Pseudomonadati</taxon>
        <taxon>Pseudomonadota</taxon>
        <taxon>Betaproteobacteria</taxon>
        <taxon>Burkholderiales</taxon>
        <taxon>Oxalobacteraceae</taxon>
        <taxon>Telluria group</taxon>
        <taxon>Zemynaea</taxon>
    </lineage>
</organism>
<dbReference type="RefSeq" id="WP_135208729.1">
    <property type="nucleotide sequence ID" value="NZ_SPVF01000238.1"/>
</dbReference>
<keyword evidence="1" id="KW-0472">Membrane</keyword>
<keyword evidence="1" id="KW-0812">Transmembrane</keyword>